<dbReference type="RefSeq" id="WP_306760873.1">
    <property type="nucleotide sequence ID" value="NZ_CP118224.1"/>
</dbReference>
<reference evidence="4 5" key="1">
    <citation type="submission" date="2023-02" db="EMBL/GenBank/DDBJ databases">
        <title>Complete genome sequence of a novel bacterium Oceanimonas sp. NTOU-MSR1 isolated from marine coast sediment.</title>
        <authorList>
            <person name="Yang H.-T."/>
            <person name="Chen Y.-L."/>
            <person name="Ho Y.-N."/>
        </authorList>
    </citation>
    <scope>NUCLEOTIDE SEQUENCE [LARGE SCALE GENOMIC DNA]</scope>
    <source>
        <strain evidence="4 5">NTOU-MSR1</strain>
    </source>
</reference>
<dbReference type="AlphaFoldDB" id="A0AA50KLE2"/>
<dbReference type="Pfam" id="PF00578">
    <property type="entry name" value="AhpC-TSA"/>
    <property type="match status" value="1"/>
</dbReference>
<dbReference type="Proteomes" id="UP001223802">
    <property type="component" value="Chromosome"/>
</dbReference>
<keyword evidence="2" id="KW-0732">Signal</keyword>
<dbReference type="Gene3D" id="3.40.30.10">
    <property type="entry name" value="Glutaredoxin"/>
    <property type="match status" value="1"/>
</dbReference>
<dbReference type="InterPro" id="IPR000866">
    <property type="entry name" value="AhpC/TSA"/>
</dbReference>
<dbReference type="PANTHER" id="PTHR42852">
    <property type="entry name" value="THIOL:DISULFIDE INTERCHANGE PROTEIN DSBE"/>
    <property type="match status" value="1"/>
</dbReference>
<name>A0AA50KLE2_9GAMM</name>
<dbReference type="PROSITE" id="PS51257">
    <property type="entry name" value="PROKAR_LIPOPROTEIN"/>
    <property type="match status" value="1"/>
</dbReference>
<dbReference type="GO" id="GO:0015036">
    <property type="term" value="F:disulfide oxidoreductase activity"/>
    <property type="evidence" value="ECO:0007669"/>
    <property type="project" value="UniProtKB-ARBA"/>
</dbReference>
<protein>
    <submittedName>
        <fullName evidence="4">TlpA disulfide reductase family protein</fullName>
    </submittedName>
</protein>
<accession>A0AA50KLE2</accession>
<evidence type="ECO:0000313" key="4">
    <source>
        <dbReference type="EMBL" id="WMC09673.1"/>
    </source>
</evidence>
<dbReference type="CDD" id="cd02966">
    <property type="entry name" value="TlpA_like_family"/>
    <property type="match status" value="1"/>
</dbReference>
<dbReference type="PANTHER" id="PTHR42852:SF18">
    <property type="entry name" value="CHROMOSOME UNDETERMINED SCAFFOLD_47, WHOLE GENOME SHOTGUN SEQUENCE"/>
    <property type="match status" value="1"/>
</dbReference>
<dbReference type="SUPFAM" id="SSF52833">
    <property type="entry name" value="Thioredoxin-like"/>
    <property type="match status" value="1"/>
</dbReference>
<dbReference type="EMBL" id="CP118224">
    <property type="protein sequence ID" value="WMC09673.1"/>
    <property type="molecule type" value="Genomic_DNA"/>
</dbReference>
<evidence type="ECO:0000256" key="2">
    <source>
        <dbReference type="SAM" id="SignalP"/>
    </source>
</evidence>
<evidence type="ECO:0000256" key="1">
    <source>
        <dbReference type="ARBA" id="ARBA00023284"/>
    </source>
</evidence>
<evidence type="ECO:0000259" key="3">
    <source>
        <dbReference type="PROSITE" id="PS51352"/>
    </source>
</evidence>
<organism evidence="4 5">
    <name type="scientific">Oceanimonas pelagia</name>
    <dbReference type="NCBI Taxonomy" id="3028314"/>
    <lineage>
        <taxon>Bacteria</taxon>
        <taxon>Pseudomonadati</taxon>
        <taxon>Pseudomonadota</taxon>
        <taxon>Gammaproteobacteria</taxon>
        <taxon>Aeromonadales</taxon>
        <taxon>Aeromonadaceae</taxon>
        <taxon>Oceanimonas</taxon>
    </lineage>
</organism>
<dbReference type="GO" id="GO:0016209">
    <property type="term" value="F:antioxidant activity"/>
    <property type="evidence" value="ECO:0007669"/>
    <property type="project" value="InterPro"/>
</dbReference>
<feature type="domain" description="Thioredoxin" evidence="3">
    <location>
        <begin position="13"/>
        <end position="148"/>
    </location>
</feature>
<feature type="signal peptide" evidence="2">
    <location>
        <begin position="1"/>
        <end position="21"/>
    </location>
</feature>
<feature type="chain" id="PRO_5041434147" evidence="2">
    <location>
        <begin position="22"/>
        <end position="157"/>
    </location>
</feature>
<dbReference type="InterPro" id="IPR013766">
    <property type="entry name" value="Thioredoxin_domain"/>
</dbReference>
<dbReference type="InterPro" id="IPR036249">
    <property type="entry name" value="Thioredoxin-like_sf"/>
</dbReference>
<sequence>MGKLQVWFLTALLVLTGCREAATLTLANGEQRQLADYRGEWLVVNYFAEWCAPCLRELPLLNELGEAAGPAVLAVSFDAMPAQALQALQQRLAIKVPVVAGLAGPWPFELPRVLPTTFVLDPDGRLAERHQGELRAEDIARWRDSYWGTRDQGMVNP</sequence>
<evidence type="ECO:0000313" key="5">
    <source>
        <dbReference type="Proteomes" id="UP001223802"/>
    </source>
</evidence>
<dbReference type="InterPro" id="IPR017937">
    <property type="entry name" value="Thioredoxin_CS"/>
</dbReference>
<keyword evidence="1" id="KW-0676">Redox-active center</keyword>
<dbReference type="PROSITE" id="PS51352">
    <property type="entry name" value="THIOREDOXIN_2"/>
    <property type="match status" value="1"/>
</dbReference>
<dbReference type="PROSITE" id="PS00194">
    <property type="entry name" value="THIOREDOXIN_1"/>
    <property type="match status" value="1"/>
</dbReference>
<gene>
    <name evidence="4" type="ORF">PU634_11155</name>
</gene>
<keyword evidence="5" id="KW-1185">Reference proteome</keyword>
<dbReference type="KEGG" id="ope:PU634_11155"/>
<dbReference type="InterPro" id="IPR050553">
    <property type="entry name" value="Thioredoxin_ResA/DsbE_sf"/>
</dbReference>
<proteinExistence type="predicted"/>